<dbReference type="GO" id="GO:0005637">
    <property type="term" value="C:nuclear inner membrane"/>
    <property type="evidence" value="ECO:0007669"/>
    <property type="project" value="InterPro"/>
</dbReference>
<dbReference type="InterPro" id="IPR011015">
    <property type="entry name" value="LEM/LEM-like_dom_sf"/>
</dbReference>
<evidence type="ECO:0000259" key="2">
    <source>
        <dbReference type="Pfam" id="PF12949"/>
    </source>
</evidence>
<accession>A0AAD9I0N1</accession>
<dbReference type="Proteomes" id="UP001217918">
    <property type="component" value="Unassembled WGS sequence"/>
</dbReference>
<dbReference type="GO" id="GO:0003682">
    <property type="term" value="F:chromatin binding"/>
    <property type="evidence" value="ECO:0007669"/>
    <property type="project" value="InterPro"/>
</dbReference>
<name>A0AAD9I0N1_9PEZI</name>
<dbReference type="GO" id="GO:0034399">
    <property type="term" value="C:nuclear periphery"/>
    <property type="evidence" value="ECO:0007669"/>
    <property type="project" value="TreeGrafter"/>
</dbReference>
<dbReference type="PANTHER" id="PTHR47808">
    <property type="entry name" value="INNER NUCLEAR MEMBRANE PROTEIN HEH2-RELATED"/>
    <property type="match status" value="1"/>
</dbReference>
<gene>
    <name evidence="3" type="ORF">P8C59_003628</name>
</gene>
<dbReference type="Gene3D" id="1.10.720.40">
    <property type="match status" value="1"/>
</dbReference>
<dbReference type="AlphaFoldDB" id="A0AAD9I0N1"/>
<feature type="compositionally biased region" description="Polar residues" evidence="1">
    <location>
        <begin position="69"/>
        <end position="85"/>
    </location>
</feature>
<dbReference type="GO" id="GO:0071763">
    <property type="term" value="P:nuclear membrane organization"/>
    <property type="evidence" value="ECO:0007669"/>
    <property type="project" value="TreeGrafter"/>
</dbReference>
<feature type="domain" description="HeH/LEM" evidence="2">
    <location>
        <begin position="16"/>
        <end position="48"/>
    </location>
</feature>
<feature type="region of interest" description="Disordered" evidence="1">
    <location>
        <begin position="67"/>
        <end position="116"/>
    </location>
</feature>
<dbReference type="EMBL" id="JAQQPM010000002">
    <property type="protein sequence ID" value="KAK2069019.1"/>
    <property type="molecule type" value="Genomic_DNA"/>
</dbReference>
<dbReference type="Pfam" id="PF12949">
    <property type="entry name" value="HeH"/>
    <property type="match status" value="1"/>
</dbReference>
<proteinExistence type="predicted"/>
<comment type="caution">
    <text evidence="3">The sequence shown here is derived from an EMBL/GenBank/DDBJ whole genome shotgun (WGS) entry which is preliminary data.</text>
</comment>
<evidence type="ECO:0000313" key="3">
    <source>
        <dbReference type="EMBL" id="KAK2069019.1"/>
    </source>
</evidence>
<dbReference type="InterPro" id="IPR025856">
    <property type="entry name" value="HeH/LEM_domain"/>
</dbReference>
<sequence length="116" mass="12992">MADSDNVDYLQDGFDPWSLTVPRLRSILVIHNVQYPSTAKKPQLVELFAAQVLPQAKKLLAVRARAKRTSQGIFDADSQSTTSSDIFDREPMLPPPRSTRSRAAMTKPSPTPQNRR</sequence>
<organism evidence="3 4">
    <name type="scientific">Phyllachora maydis</name>
    <dbReference type="NCBI Taxonomy" id="1825666"/>
    <lineage>
        <taxon>Eukaryota</taxon>
        <taxon>Fungi</taxon>
        <taxon>Dikarya</taxon>
        <taxon>Ascomycota</taxon>
        <taxon>Pezizomycotina</taxon>
        <taxon>Sordariomycetes</taxon>
        <taxon>Sordariomycetidae</taxon>
        <taxon>Phyllachorales</taxon>
        <taxon>Phyllachoraceae</taxon>
        <taxon>Phyllachora</taxon>
    </lineage>
</organism>
<dbReference type="GO" id="GO:0005783">
    <property type="term" value="C:endoplasmic reticulum"/>
    <property type="evidence" value="ECO:0007669"/>
    <property type="project" value="TreeGrafter"/>
</dbReference>
<dbReference type="InterPro" id="IPR044780">
    <property type="entry name" value="Heh2/Src1"/>
</dbReference>
<reference evidence="3" key="1">
    <citation type="journal article" date="2023" name="Mol. Plant Microbe Interact.">
        <title>Elucidating the Obligate Nature and Biological Capacity of an Invasive Fungal Corn Pathogen.</title>
        <authorList>
            <person name="MacCready J.S."/>
            <person name="Roggenkamp E.M."/>
            <person name="Gdanetz K."/>
            <person name="Chilvers M.I."/>
        </authorList>
    </citation>
    <scope>NUCLEOTIDE SEQUENCE</scope>
    <source>
        <strain evidence="3">PM02</strain>
    </source>
</reference>
<dbReference type="CDD" id="cd12935">
    <property type="entry name" value="LEM_like"/>
    <property type="match status" value="1"/>
</dbReference>
<evidence type="ECO:0000313" key="4">
    <source>
        <dbReference type="Proteomes" id="UP001217918"/>
    </source>
</evidence>
<protein>
    <recommendedName>
        <fullName evidence="2">HeH/LEM domain-containing protein</fullName>
    </recommendedName>
</protein>
<keyword evidence="4" id="KW-1185">Reference proteome</keyword>
<evidence type="ECO:0000256" key="1">
    <source>
        <dbReference type="SAM" id="MobiDB-lite"/>
    </source>
</evidence>
<dbReference type="PANTHER" id="PTHR47808:SF2">
    <property type="entry name" value="LEM DOMAIN-CONTAINING PROTEIN 2"/>
    <property type="match status" value="1"/>
</dbReference>